<accession>A0A3S5A378</accession>
<dbReference type="AlphaFoldDB" id="A0A3S5A378"/>
<evidence type="ECO:0000313" key="1">
    <source>
        <dbReference type="EMBL" id="VEL10718.1"/>
    </source>
</evidence>
<dbReference type="Proteomes" id="UP000784294">
    <property type="component" value="Unassembled WGS sequence"/>
</dbReference>
<comment type="caution">
    <text evidence="1">The sequence shown here is derived from an EMBL/GenBank/DDBJ whole genome shotgun (WGS) entry which is preliminary data.</text>
</comment>
<keyword evidence="2" id="KW-1185">Reference proteome</keyword>
<protein>
    <submittedName>
        <fullName evidence="1">Uncharacterized protein</fullName>
    </submittedName>
</protein>
<organism evidence="1 2">
    <name type="scientific">Protopolystoma xenopodis</name>
    <dbReference type="NCBI Taxonomy" id="117903"/>
    <lineage>
        <taxon>Eukaryota</taxon>
        <taxon>Metazoa</taxon>
        <taxon>Spiralia</taxon>
        <taxon>Lophotrochozoa</taxon>
        <taxon>Platyhelminthes</taxon>
        <taxon>Monogenea</taxon>
        <taxon>Polyopisthocotylea</taxon>
        <taxon>Polystomatidea</taxon>
        <taxon>Polystomatidae</taxon>
        <taxon>Protopolystoma</taxon>
    </lineage>
</organism>
<reference evidence="1" key="1">
    <citation type="submission" date="2018-11" db="EMBL/GenBank/DDBJ databases">
        <authorList>
            <consortium name="Pathogen Informatics"/>
        </authorList>
    </citation>
    <scope>NUCLEOTIDE SEQUENCE</scope>
</reference>
<gene>
    <name evidence="1" type="ORF">PXEA_LOCUS4158</name>
</gene>
<proteinExistence type="predicted"/>
<dbReference type="EMBL" id="CAAALY010009775">
    <property type="protein sequence ID" value="VEL10718.1"/>
    <property type="molecule type" value="Genomic_DNA"/>
</dbReference>
<name>A0A3S5A378_9PLAT</name>
<sequence length="102" mass="11222">MISLSSGPLTCYIVGDVVSMTPSRNATVDVVRQSFFDNVQIHRHLWIELGTSNSQIAGLLTIFPNSESHSQPGLHAHTLHMSASLSASPDWHSNNSRAYYVQ</sequence>
<evidence type="ECO:0000313" key="2">
    <source>
        <dbReference type="Proteomes" id="UP000784294"/>
    </source>
</evidence>